<comment type="caution">
    <text evidence="5">The sequence shown here is derived from an EMBL/GenBank/DDBJ whole genome shotgun (WGS) entry which is preliminary data.</text>
</comment>
<dbReference type="CDD" id="cd01949">
    <property type="entry name" value="GGDEF"/>
    <property type="match status" value="1"/>
</dbReference>
<dbReference type="FunFam" id="3.30.70.270:FF:000001">
    <property type="entry name" value="Diguanylate cyclase domain protein"/>
    <property type="match status" value="1"/>
</dbReference>
<sequence length="513" mass="56789">MPQITHALRLQAWPFLLLACTLLAGFAGLLASAFPQLPVPEPLRFSWAGSLTLVVGGMIVSAWLFRSSGRALLLKKLAYQASHDALTGLANRTMFEEKLRQDFTLARQNNRLMAVLFIDLDEFKPINDTLGHKVGDRLLVAVARALEACIRPTDTLARFGGDEFVVLLPDLESARQAEEVAERILQKIARPQQVGGHELYLSASIGISLLDDSETSPEKLIRQADMAMYKAKRQGRDTFQVYSAELDAKLSRRVTLRQDLQEAIRSGQLFLHYQPQVDQNGKFFGVEALVRWQHPTRGLIAPERFLPLAEETGQIVPLGKWIFTQACKDAVQLKEMGLLPGRMGVNLSPLQFHRPGFLDKLKKILAETGLPADLLELDLTEGVLMKDRCRAISLVNSLQELGISTAIDDFGTGFSSFSYLKDLPASSIKIDKSFVENVVTNHKDAAVCKGVITMAREMGLTVVAEGVEDEAQFDILRAWGCHRFQGFYFARPMALAALIAWAEGAEGVCPNVD</sequence>
<reference evidence="5 6" key="1">
    <citation type="submission" date="2017-06" db="EMBL/GenBank/DDBJ databases">
        <title>Draft genome sequence of the halophilic bacterium Marinobacter vinifirmus FB1.</title>
        <authorList>
            <person name="Stepanov V.G."/>
            <person name="Roberts D.J."/>
            <person name="Fox G.E."/>
        </authorList>
    </citation>
    <scope>NUCLEOTIDE SEQUENCE [LARGE SCALE GENOMIC DNA]</scope>
    <source>
        <strain evidence="5 6">FB1</strain>
    </source>
</reference>
<dbReference type="Pfam" id="PF00990">
    <property type="entry name" value="GGDEF"/>
    <property type="match status" value="1"/>
</dbReference>
<feature type="domain" description="EAL" evidence="3">
    <location>
        <begin position="253"/>
        <end position="506"/>
    </location>
</feature>
<evidence type="ECO:0000256" key="1">
    <source>
        <dbReference type="ARBA" id="ARBA00001946"/>
    </source>
</evidence>
<dbReference type="Gene3D" id="3.30.70.270">
    <property type="match status" value="1"/>
</dbReference>
<evidence type="ECO:0008006" key="7">
    <source>
        <dbReference type="Google" id="ProtNLM"/>
    </source>
</evidence>
<dbReference type="SUPFAM" id="SSF141868">
    <property type="entry name" value="EAL domain-like"/>
    <property type="match status" value="1"/>
</dbReference>
<dbReference type="PANTHER" id="PTHR44757">
    <property type="entry name" value="DIGUANYLATE CYCLASE DGCP"/>
    <property type="match status" value="1"/>
</dbReference>
<dbReference type="PANTHER" id="PTHR44757:SF2">
    <property type="entry name" value="BIOFILM ARCHITECTURE MAINTENANCE PROTEIN MBAA"/>
    <property type="match status" value="1"/>
</dbReference>
<dbReference type="SMART" id="SM00052">
    <property type="entry name" value="EAL"/>
    <property type="match status" value="1"/>
</dbReference>
<dbReference type="RefSeq" id="WP_094626021.1">
    <property type="nucleotide sequence ID" value="NZ_NEFY01000026.1"/>
</dbReference>
<dbReference type="PROSITE" id="PS50883">
    <property type="entry name" value="EAL"/>
    <property type="match status" value="1"/>
</dbReference>
<protein>
    <recommendedName>
        <fullName evidence="7">EAL domain-containing protein</fullName>
    </recommendedName>
</protein>
<evidence type="ECO:0000313" key="6">
    <source>
        <dbReference type="Proteomes" id="UP000216984"/>
    </source>
</evidence>
<keyword evidence="2" id="KW-0812">Transmembrane</keyword>
<dbReference type="InterPro" id="IPR029787">
    <property type="entry name" value="Nucleotide_cyclase"/>
</dbReference>
<evidence type="ECO:0000313" key="5">
    <source>
        <dbReference type="EMBL" id="OZC34758.1"/>
    </source>
</evidence>
<feature type="transmembrane region" description="Helical" evidence="2">
    <location>
        <begin position="45"/>
        <end position="65"/>
    </location>
</feature>
<dbReference type="NCBIfam" id="TIGR00254">
    <property type="entry name" value="GGDEF"/>
    <property type="match status" value="1"/>
</dbReference>
<dbReference type="EMBL" id="NEFY01000026">
    <property type="protein sequence ID" value="OZC34758.1"/>
    <property type="molecule type" value="Genomic_DNA"/>
</dbReference>
<dbReference type="SMART" id="SM00267">
    <property type="entry name" value="GGDEF"/>
    <property type="match status" value="1"/>
</dbReference>
<evidence type="ECO:0000259" key="3">
    <source>
        <dbReference type="PROSITE" id="PS50883"/>
    </source>
</evidence>
<dbReference type="InterPro" id="IPR043128">
    <property type="entry name" value="Rev_trsase/Diguanyl_cyclase"/>
</dbReference>
<feature type="domain" description="GGDEF" evidence="4">
    <location>
        <begin position="111"/>
        <end position="244"/>
    </location>
</feature>
<dbReference type="InterPro" id="IPR001633">
    <property type="entry name" value="EAL_dom"/>
</dbReference>
<evidence type="ECO:0000259" key="4">
    <source>
        <dbReference type="PROSITE" id="PS50887"/>
    </source>
</evidence>
<organism evidence="5 6">
    <name type="scientific">Marinobacter vinifirmus</name>
    <dbReference type="NCBI Taxonomy" id="355591"/>
    <lineage>
        <taxon>Bacteria</taxon>
        <taxon>Pseudomonadati</taxon>
        <taxon>Pseudomonadota</taxon>
        <taxon>Gammaproteobacteria</taxon>
        <taxon>Pseudomonadales</taxon>
        <taxon>Marinobacteraceae</taxon>
        <taxon>Marinobacter</taxon>
    </lineage>
</organism>
<dbReference type="InterPro" id="IPR052155">
    <property type="entry name" value="Biofilm_reg_signaling"/>
</dbReference>
<dbReference type="Gene3D" id="3.20.20.450">
    <property type="entry name" value="EAL domain"/>
    <property type="match status" value="1"/>
</dbReference>
<dbReference type="GO" id="GO:0003824">
    <property type="term" value="F:catalytic activity"/>
    <property type="evidence" value="ECO:0007669"/>
    <property type="project" value="UniProtKB-ARBA"/>
</dbReference>
<dbReference type="InterPro" id="IPR035919">
    <property type="entry name" value="EAL_sf"/>
</dbReference>
<accession>A0A7Z1DRZ8</accession>
<dbReference type="PROSITE" id="PS50887">
    <property type="entry name" value="GGDEF"/>
    <property type="match status" value="1"/>
</dbReference>
<proteinExistence type="predicted"/>
<dbReference type="Pfam" id="PF00563">
    <property type="entry name" value="EAL"/>
    <property type="match status" value="1"/>
</dbReference>
<evidence type="ECO:0000256" key="2">
    <source>
        <dbReference type="SAM" id="Phobius"/>
    </source>
</evidence>
<dbReference type="CDD" id="cd01948">
    <property type="entry name" value="EAL"/>
    <property type="match status" value="1"/>
</dbReference>
<dbReference type="SUPFAM" id="SSF55073">
    <property type="entry name" value="Nucleotide cyclase"/>
    <property type="match status" value="1"/>
</dbReference>
<keyword evidence="6" id="KW-1185">Reference proteome</keyword>
<dbReference type="Proteomes" id="UP000216984">
    <property type="component" value="Unassembled WGS sequence"/>
</dbReference>
<dbReference type="AlphaFoldDB" id="A0A7Z1DRZ8"/>
<feature type="transmembrane region" description="Helical" evidence="2">
    <location>
        <begin position="12"/>
        <end position="33"/>
    </location>
</feature>
<name>A0A7Z1DRZ8_9GAMM</name>
<keyword evidence="2" id="KW-1133">Transmembrane helix</keyword>
<gene>
    <name evidence="5" type="ORF">B9Q17_01010</name>
</gene>
<comment type="cofactor">
    <cofactor evidence="1">
        <name>Mg(2+)</name>
        <dbReference type="ChEBI" id="CHEBI:18420"/>
    </cofactor>
</comment>
<keyword evidence="2" id="KW-0472">Membrane</keyword>
<dbReference type="InterPro" id="IPR000160">
    <property type="entry name" value="GGDEF_dom"/>
</dbReference>